<feature type="transmembrane region" description="Helical" evidence="1">
    <location>
        <begin position="84"/>
        <end position="102"/>
    </location>
</feature>
<feature type="transmembrane region" description="Helical" evidence="1">
    <location>
        <begin position="31"/>
        <end position="53"/>
    </location>
</feature>
<keyword evidence="1" id="KW-1133">Transmembrane helix</keyword>
<keyword evidence="3" id="KW-1185">Reference proteome</keyword>
<evidence type="ECO:0000313" key="2">
    <source>
        <dbReference type="EMBL" id="TCJ11622.1"/>
    </source>
</evidence>
<dbReference type="EMBL" id="SJZB01000052">
    <property type="protein sequence ID" value="TCJ11622.1"/>
    <property type="molecule type" value="Genomic_DNA"/>
</dbReference>
<dbReference type="RefSeq" id="WP_131449090.1">
    <property type="nucleotide sequence ID" value="NZ_SJZB01000052.1"/>
</dbReference>
<accession>A0A4R1B0V5</accession>
<sequence length="122" mass="13393">MPNAAVITIALAVAGGLSVIAFKTPKIFLRLTLPLIGLLAVGQLLTLAWDVVFRLAHSAFSEFISVDKAAAAEAVLAKHLVPSWFSFMSFAGVILIFFLWWLSNQVINHMDNHPPHQKLNDE</sequence>
<keyword evidence="1" id="KW-0812">Transmembrane</keyword>
<comment type="caution">
    <text evidence="2">The sequence shown here is derived from an EMBL/GenBank/DDBJ whole genome shotgun (WGS) entry which is preliminary data.</text>
</comment>
<keyword evidence="1" id="KW-0472">Membrane</keyword>
<evidence type="ECO:0000313" key="3">
    <source>
        <dbReference type="Proteomes" id="UP000295443"/>
    </source>
</evidence>
<evidence type="ECO:0000256" key="1">
    <source>
        <dbReference type="SAM" id="Phobius"/>
    </source>
</evidence>
<proteinExistence type="predicted"/>
<organism evidence="2 3">
    <name type="scientific">Parasulfuritortus cantonensis</name>
    <dbReference type="NCBI Taxonomy" id="2528202"/>
    <lineage>
        <taxon>Bacteria</taxon>
        <taxon>Pseudomonadati</taxon>
        <taxon>Pseudomonadota</taxon>
        <taxon>Betaproteobacteria</taxon>
        <taxon>Nitrosomonadales</taxon>
        <taxon>Thiobacillaceae</taxon>
        <taxon>Parasulfuritortus</taxon>
    </lineage>
</organism>
<protein>
    <submittedName>
        <fullName evidence="2">Uncharacterized protein</fullName>
    </submittedName>
</protein>
<name>A0A4R1B0V5_9PROT</name>
<reference evidence="2 3" key="1">
    <citation type="submission" date="2019-03" db="EMBL/GenBank/DDBJ databases">
        <title>Genome sequence of Thiobacillaceae bacterium LSR1, a sulfur-oxidizing bacterium isolated from freshwater sediment.</title>
        <authorList>
            <person name="Li S."/>
        </authorList>
    </citation>
    <scope>NUCLEOTIDE SEQUENCE [LARGE SCALE GENOMIC DNA]</scope>
    <source>
        <strain evidence="2 3">LSR1</strain>
    </source>
</reference>
<dbReference type="AlphaFoldDB" id="A0A4R1B0V5"/>
<gene>
    <name evidence="2" type="ORF">EZJ19_15230</name>
</gene>
<dbReference type="Proteomes" id="UP000295443">
    <property type="component" value="Unassembled WGS sequence"/>
</dbReference>